<dbReference type="PANTHER" id="PTHR13162">
    <property type="entry name" value="CCR4-NOT TRANSCRIPTION COMPLEX"/>
    <property type="match status" value="1"/>
</dbReference>
<sequence>MAKVPSTTANEILSLLQSLTKANADSVLHNLSQFIKLGTEKSIVLLKACFDNLNRHKTEPKNPPLEKVVASIFRNLLVRPNFCTVLRKSLRESKISHGTIENFSDALHLSLPEKICIGLALSNSENFDIRICGKNFYVARIEELCAADPDNPNSREQILSIISFFQQSECLSGLLDSFLKILSFVQLKDDIFTEILDICQEK</sequence>
<evidence type="ECO:0000313" key="2">
    <source>
        <dbReference type="Proteomes" id="UP000030645"/>
    </source>
</evidence>
<gene>
    <name evidence="1" type="ORF">L484_010131</name>
</gene>
<evidence type="ECO:0000313" key="1">
    <source>
        <dbReference type="EMBL" id="EXB25263.1"/>
    </source>
</evidence>
<dbReference type="GO" id="GO:0000932">
    <property type="term" value="C:P-body"/>
    <property type="evidence" value="ECO:0007669"/>
    <property type="project" value="TreeGrafter"/>
</dbReference>
<dbReference type="GO" id="GO:0000288">
    <property type="term" value="P:nuclear-transcribed mRNA catabolic process, deadenylation-dependent decay"/>
    <property type="evidence" value="ECO:0007669"/>
    <property type="project" value="TreeGrafter"/>
</dbReference>
<dbReference type="Proteomes" id="UP000030645">
    <property type="component" value="Unassembled WGS sequence"/>
</dbReference>
<dbReference type="PANTHER" id="PTHR13162:SF8">
    <property type="entry name" value="CCR4-NOT TRANSCRIPTION COMPLEX SUBUNIT 1"/>
    <property type="match status" value="1"/>
</dbReference>
<dbReference type="InterPro" id="IPR040398">
    <property type="entry name" value="Not1"/>
</dbReference>
<organism evidence="1 2">
    <name type="scientific">Morus notabilis</name>
    <dbReference type="NCBI Taxonomy" id="981085"/>
    <lineage>
        <taxon>Eukaryota</taxon>
        <taxon>Viridiplantae</taxon>
        <taxon>Streptophyta</taxon>
        <taxon>Embryophyta</taxon>
        <taxon>Tracheophyta</taxon>
        <taxon>Spermatophyta</taxon>
        <taxon>Magnoliopsida</taxon>
        <taxon>eudicotyledons</taxon>
        <taxon>Gunneridae</taxon>
        <taxon>Pentapetalae</taxon>
        <taxon>rosids</taxon>
        <taxon>fabids</taxon>
        <taxon>Rosales</taxon>
        <taxon>Moraceae</taxon>
        <taxon>Moreae</taxon>
        <taxon>Morus</taxon>
    </lineage>
</organism>
<dbReference type="OrthoDB" id="1933107at2759"/>
<dbReference type="AlphaFoldDB" id="W9QC74"/>
<reference evidence="2" key="1">
    <citation type="submission" date="2013-01" db="EMBL/GenBank/DDBJ databases">
        <title>Draft Genome Sequence of a Mulberry Tree, Morus notabilis C.K. Schneid.</title>
        <authorList>
            <person name="He N."/>
            <person name="Zhao S."/>
        </authorList>
    </citation>
    <scope>NUCLEOTIDE SEQUENCE</scope>
</reference>
<dbReference type="STRING" id="981085.W9QC74"/>
<accession>W9QC74</accession>
<proteinExistence type="predicted"/>
<dbReference type="EMBL" id="KE343360">
    <property type="protein sequence ID" value="EXB25263.1"/>
    <property type="molecule type" value="Genomic_DNA"/>
</dbReference>
<dbReference type="GO" id="GO:0017148">
    <property type="term" value="P:negative regulation of translation"/>
    <property type="evidence" value="ECO:0007669"/>
    <property type="project" value="InterPro"/>
</dbReference>
<keyword evidence="2" id="KW-1185">Reference proteome</keyword>
<dbReference type="eggNOG" id="KOG1831">
    <property type="taxonomic scope" value="Eukaryota"/>
</dbReference>
<dbReference type="GO" id="GO:0030015">
    <property type="term" value="C:CCR4-NOT core complex"/>
    <property type="evidence" value="ECO:0007669"/>
    <property type="project" value="InterPro"/>
</dbReference>
<name>W9QC74_9ROSA</name>
<dbReference type="GO" id="GO:0060090">
    <property type="term" value="F:molecular adaptor activity"/>
    <property type="evidence" value="ECO:0007669"/>
    <property type="project" value="TreeGrafter"/>
</dbReference>
<dbReference type="KEGG" id="mnt:21393436"/>
<protein>
    <submittedName>
        <fullName evidence="1">Uncharacterized protein</fullName>
    </submittedName>
</protein>